<dbReference type="Proteomes" id="UP001148662">
    <property type="component" value="Unassembled WGS sequence"/>
</dbReference>
<evidence type="ECO:0000313" key="1">
    <source>
        <dbReference type="EMBL" id="KAJ3554047.1"/>
    </source>
</evidence>
<evidence type="ECO:0000313" key="2">
    <source>
        <dbReference type="Proteomes" id="UP001148662"/>
    </source>
</evidence>
<gene>
    <name evidence="1" type="ORF">NM688_g3307</name>
</gene>
<proteinExistence type="predicted"/>
<protein>
    <submittedName>
        <fullName evidence="1">Uncharacterized protein</fullName>
    </submittedName>
</protein>
<reference evidence="1" key="1">
    <citation type="submission" date="2022-07" db="EMBL/GenBank/DDBJ databases">
        <title>Genome Sequence of Phlebia brevispora.</title>
        <authorList>
            <person name="Buettner E."/>
        </authorList>
    </citation>
    <scope>NUCLEOTIDE SEQUENCE</scope>
    <source>
        <strain evidence="1">MPL23</strain>
    </source>
</reference>
<comment type="caution">
    <text evidence="1">The sequence shown here is derived from an EMBL/GenBank/DDBJ whole genome shotgun (WGS) entry which is preliminary data.</text>
</comment>
<dbReference type="EMBL" id="JANHOG010000470">
    <property type="protein sequence ID" value="KAJ3554047.1"/>
    <property type="molecule type" value="Genomic_DNA"/>
</dbReference>
<organism evidence="1 2">
    <name type="scientific">Phlebia brevispora</name>
    <dbReference type="NCBI Taxonomy" id="194682"/>
    <lineage>
        <taxon>Eukaryota</taxon>
        <taxon>Fungi</taxon>
        <taxon>Dikarya</taxon>
        <taxon>Basidiomycota</taxon>
        <taxon>Agaricomycotina</taxon>
        <taxon>Agaricomycetes</taxon>
        <taxon>Polyporales</taxon>
        <taxon>Meruliaceae</taxon>
        <taxon>Phlebia</taxon>
    </lineage>
</organism>
<name>A0ACC1T670_9APHY</name>
<accession>A0ACC1T670</accession>
<keyword evidence="2" id="KW-1185">Reference proteome</keyword>
<sequence>MFKQVVLRGRDDFTRLRATLDHPLGRMRGQQIGGDLDLTDQLRMPPWIHSISLYLVPKLGITEGNTDLRLINSGPFPPGQVISSLHGSLPRHLPSFSTGIWYLHLTDVRFRSFLHLLRLIKGMPSLLLVDCTKVVWDALSPRMGPMPSPTSFLARTGSSTDQLRYQMKECTDDRGAFWLAALLGRTRQDIVDRSDAEVLCALSSVAGLDCFSRRLVDEIRVLTKEHICCTLVSLSPQIGNQQRRRIRSVTLNFAVSGNTSVDVDWSQLDELEHLSALQSVFLVFKSCDDVLEFRDKFMPFIPRLSCSPKLNLVMGLQPPEEPVAFQWIQISLADDSIHEVGEIAEGQEGWMRFVETPPHTITV</sequence>